<comment type="cofactor">
    <cofactor evidence="1">
        <name>FMN</name>
        <dbReference type="ChEBI" id="CHEBI:58210"/>
    </cofactor>
</comment>
<evidence type="ECO:0000313" key="8">
    <source>
        <dbReference type="Proteomes" id="UP000008955"/>
    </source>
</evidence>
<dbReference type="Pfam" id="PF00881">
    <property type="entry name" value="Nitroreductase"/>
    <property type="match status" value="2"/>
</dbReference>
<accession>D4LWQ8</accession>
<dbReference type="CDD" id="cd20609">
    <property type="entry name" value="nitroreductase"/>
    <property type="match status" value="1"/>
</dbReference>
<feature type="domain" description="Nitroreductase" evidence="6">
    <location>
        <begin position="64"/>
        <end position="146"/>
    </location>
</feature>
<protein>
    <submittedName>
        <fullName evidence="7">Nitroreductase</fullName>
    </submittedName>
</protein>
<dbReference type="Proteomes" id="UP000008955">
    <property type="component" value="Chromosome"/>
</dbReference>
<dbReference type="KEGG" id="rob:CK5_04750"/>
<organism evidence="7 8">
    <name type="scientific">Blautia obeum A2-162</name>
    <dbReference type="NCBI Taxonomy" id="657314"/>
    <lineage>
        <taxon>Bacteria</taxon>
        <taxon>Bacillati</taxon>
        <taxon>Bacillota</taxon>
        <taxon>Clostridia</taxon>
        <taxon>Lachnospirales</taxon>
        <taxon>Lachnospiraceae</taxon>
        <taxon>Blautia</taxon>
    </lineage>
</organism>
<evidence type="ECO:0000259" key="6">
    <source>
        <dbReference type="Pfam" id="PF00881"/>
    </source>
</evidence>
<dbReference type="InterPro" id="IPR029479">
    <property type="entry name" value="Nitroreductase"/>
</dbReference>
<dbReference type="GO" id="GO:0016491">
    <property type="term" value="F:oxidoreductase activity"/>
    <property type="evidence" value="ECO:0007669"/>
    <property type="project" value="UniProtKB-KW"/>
</dbReference>
<dbReference type="PANTHER" id="PTHR43673">
    <property type="entry name" value="NAD(P)H NITROREDUCTASE YDGI-RELATED"/>
    <property type="match status" value="1"/>
</dbReference>
<proteinExistence type="inferred from homology"/>
<sequence length="173" mass="19554">MMNFIEIAKKRCSVRSYSDKKVEKEKLDKILQAAHVAPTAANLQPVHLITVESKEGLEKISKGANIYNAPLAIIVCADHNKAWVRPFDKKQTGDIDASILTDHMMLEATELGLGTVWVCYFNPDIIRKEFDLPDNLEPINILVIGYSTEKAASTERHEQMRISLDELVSFERL</sequence>
<keyword evidence="4" id="KW-0288">FMN</keyword>
<name>D4LWQ8_9FIRM</name>
<dbReference type="PATRIC" id="fig|657314.3.peg.244"/>
<dbReference type="EMBL" id="FP929054">
    <property type="protein sequence ID" value="CBL22061.1"/>
    <property type="molecule type" value="Genomic_DNA"/>
</dbReference>
<evidence type="ECO:0000313" key="7">
    <source>
        <dbReference type="EMBL" id="CBL22061.1"/>
    </source>
</evidence>
<keyword evidence="3" id="KW-0285">Flavoprotein</keyword>
<evidence type="ECO:0000256" key="5">
    <source>
        <dbReference type="ARBA" id="ARBA00023002"/>
    </source>
</evidence>
<feature type="domain" description="Nitroreductase" evidence="6">
    <location>
        <begin position="9"/>
        <end position="62"/>
    </location>
</feature>
<evidence type="ECO:0000256" key="2">
    <source>
        <dbReference type="ARBA" id="ARBA00007118"/>
    </source>
</evidence>
<gene>
    <name evidence="7" type="ORF">CK5_04750</name>
</gene>
<keyword evidence="5" id="KW-0560">Oxidoreductase</keyword>
<reference evidence="7 8" key="1">
    <citation type="submission" date="2010-03" db="EMBL/GenBank/DDBJ databases">
        <title>The genome sequence of Ruminococcus obeum A2-162.</title>
        <authorList>
            <consortium name="metaHIT consortium -- http://www.metahit.eu/"/>
            <person name="Pajon A."/>
            <person name="Turner K."/>
            <person name="Parkhill J."/>
            <person name="Duncan S."/>
            <person name="Flint H."/>
        </authorList>
    </citation>
    <scope>NUCLEOTIDE SEQUENCE [LARGE SCALE GENOMIC DNA]</scope>
    <source>
        <strain evidence="7 8">A2-162</strain>
    </source>
</reference>
<dbReference type="Gene3D" id="3.40.109.10">
    <property type="entry name" value="NADH Oxidase"/>
    <property type="match status" value="1"/>
</dbReference>
<dbReference type="AlphaFoldDB" id="D4LWQ8"/>
<dbReference type="PANTHER" id="PTHR43673:SF2">
    <property type="entry name" value="NITROREDUCTASE"/>
    <property type="match status" value="1"/>
</dbReference>
<dbReference type="SUPFAM" id="SSF55469">
    <property type="entry name" value="FMN-dependent nitroreductase-like"/>
    <property type="match status" value="1"/>
</dbReference>
<evidence type="ECO:0000256" key="3">
    <source>
        <dbReference type="ARBA" id="ARBA00022630"/>
    </source>
</evidence>
<dbReference type="HOGENOM" id="CLU_070764_7_1_9"/>
<keyword evidence="8" id="KW-1185">Reference proteome</keyword>
<evidence type="ECO:0000256" key="1">
    <source>
        <dbReference type="ARBA" id="ARBA00001917"/>
    </source>
</evidence>
<evidence type="ECO:0000256" key="4">
    <source>
        <dbReference type="ARBA" id="ARBA00022643"/>
    </source>
</evidence>
<reference evidence="7 8" key="2">
    <citation type="submission" date="2010-03" db="EMBL/GenBank/DDBJ databases">
        <authorList>
            <person name="Pajon A."/>
        </authorList>
    </citation>
    <scope>NUCLEOTIDE SEQUENCE [LARGE SCALE GENOMIC DNA]</scope>
    <source>
        <strain evidence="7 8">A2-162</strain>
    </source>
</reference>
<comment type="similarity">
    <text evidence="2">Belongs to the nitroreductase family.</text>
</comment>
<dbReference type="InterPro" id="IPR000415">
    <property type="entry name" value="Nitroreductase-like"/>
</dbReference>